<feature type="compositionally biased region" description="Basic and acidic residues" evidence="1">
    <location>
        <begin position="15"/>
        <end position="42"/>
    </location>
</feature>
<comment type="caution">
    <text evidence="2">The sequence shown here is derived from an EMBL/GenBank/DDBJ whole genome shotgun (WGS) entry which is preliminary data.</text>
</comment>
<evidence type="ECO:0000256" key="1">
    <source>
        <dbReference type="SAM" id="MobiDB-lite"/>
    </source>
</evidence>
<accession>A0A9W4EDZ0</accession>
<gene>
    <name evidence="2" type="ORF">SBRY_21008</name>
</gene>
<evidence type="ECO:0000313" key="3">
    <source>
        <dbReference type="Proteomes" id="UP001153328"/>
    </source>
</evidence>
<protein>
    <submittedName>
        <fullName evidence="2">Uncharacterized protein</fullName>
    </submittedName>
</protein>
<proteinExistence type="predicted"/>
<sequence>MGLDRRQGPGLPLDAVRHRAGRAEHGEHDAGGDPGGHRGERQGHRRHHPRHLRAVPRGAGRHRGARCLVRRRRPAAGGRGRREVRSGLERTPGLHEGRTRTARSFGGLR</sequence>
<dbReference type="EMBL" id="CAJVAX010000012">
    <property type="protein sequence ID" value="CAG7633748.1"/>
    <property type="molecule type" value="Genomic_DNA"/>
</dbReference>
<feature type="compositionally biased region" description="Basic residues" evidence="1">
    <location>
        <begin position="43"/>
        <end position="74"/>
    </location>
</feature>
<keyword evidence="3" id="KW-1185">Reference proteome</keyword>
<dbReference type="Proteomes" id="UP001153328">
    <property type="component" value="Unassembled WGS sequence"/>
</dbReference>
<name>A0A9W4EDZ0_9ACTN</name>
<organism evidence="2 3">
    <name type="scientific">Actinacidiphila bryophytorum</name>
    <dbReference type="NCBI Taxonomy" id="1436133"/>
    <lineage>
        <taxon>Bacteria</taxon>
        <taxon>Bacillati</taxon>
        <taxon>Actinomycetota</taxon>
        <taxon>Actinomycetes</taxon>
        <taxon>Kitasatosporales</taxon>
        <taxon>Streptomycetaceae</taxon>
        <taxon>Actinacidiphila</taxon>
    </lineage>
</organism>
<dbReference type="AlphaFoldDB" id="A0A9W4EDZ0"/>
<feature type="region of interest" description="Disordered" evidence="1">
    <location>
        <begin position="1"/>
        <end position="109"/>
    </location>
</feature>
<evidence type="ECO:0000313" key="2">
    <source>
        <dbReference type="EMBL" id="CAG7633748.1"/>
    </source>
</evidence>
<feature type="compositionally biased region" description="Basic and acidic residues" evidence="1">
    <location>
        <begin position="80"/>
        <end position="99"/>
    </location>
</feature>
<reference evidence="2" key="1">
    <citation type="submission" date="2021-06" db="EMBL/GenBank/DDBJ databases">
        <authorList>
            <person name="Arsene-Ploetze F."/>
        </authorList>
    </citation>
    <scope>NUCLEOTIDE SEQUENCE</scope>
    <source>
        <strain evidence="2">SBRY1</strain>
    </source>
</reference>